<keyword evidence="2" id="KW-0479">Metal-binding</keyword>
<dbReference type="InterPro" id="IPR034505">
    <property type="entry name" value="Coproporphyrinogen-III_oxidase"/>
</dbReference>
<proteinExistence type="predicted"/>
<sequence>MMNLTNGLAEFMQLENHKELFGLKATRKMSELFNDCTLQYSPRHLLPIMPPKQQIRFREQATMVAKKNKSAVYIHIPFCKQRCSYCNFCGYPSDLVMQEEYVDLLCQELSIIEDFEYYQSQMISAVFIGGGSPSALNEDQLERLLSKIRKVFLLESGCEFTFESNITDFNEAKLAICLKYGVNRFSFGVQTFSTDLRRKLGRSAEQKVIVEKLKSLAQTGVNVIVDLIYGLPGQTMEDWQKDLEFLLQCNVTGVDLYKLQRFPHSILEEKLKTGAYPPCPAADERMELYERGVGYLKENAWQQLSCCHFTCGEKDKSLYNKLAKNGSDIFAFGAGAGGSIGELEYIQVRDLNAYKKKVEKQEKPFAMVFQRDHFSSLFAKISGQLDCGYLDLDGLEKSYAIELKPGLLPYMKLWENQGLCISKNNDIMLTTHGKYWMRWIARSILCGLQYAIYGAENNQNKQMSMMSEMMNLR</sequence>
<feature type="domain" description="Elp3/MiaA/NifB-like radical SAM core" evidence="5">
    <location>
        <begin position="69"/>
        <end position="290"/>
    </location>
</feature>
<dbReference type="PANTHER" id="PTHR13932">
    <property type="entry name" value="COPROPORPHYRINIGEN III OXIDASE"/>
    <property type="match status" value="1"/>
</dbReference>
<dbReference type="NCBIfam" id="TIGR04107">
    <property type="entry name" value="rSAM_HutW"/>
    <property type="match status" value="1"/>
</dbReference>
<evidence type="ECO:0000256" key="1">
    <source>
        <dbReference type="ARBA" id="ARBA00022691"/>
    </source>
</evidence>
<dbReference type="InterPro" id="IPR026332">
    <property type="entry name" value="HutW"/>
</dbReference>
<dbReference type="GO" id="GO:0005737">
    <property type="term" value="C:cytoplasm"/>
    <property type="evidence" value="ECO:0007669"/>
    <property type="project" value="TreeGrafter"/>
</dbReference>
<dbReference type="SMART" id="SM00729">
    <property type="entry name" value="Elp3"/>
    <property type="match status" value="1"/>
</dbReference>
<dbReference type="SFLD" id="SFLDS00029">
    <property type="entry name" value="Radical_SAM"/>
    <property type="match status" value="1"/>
</dbReference>
<evidence type="ECO:0000256" key="3">
    <source>
        <dbReference type="ARBA" id="ARBA00023004"/>
    </source>
</evidence>
<dbReference type="InterPro" id="IPR013785">
    <property type="entry name" value="Aldolase_TIM"/>
</dbReference>
<dbReference type="InterPro" id="IPR058240">
    <property type="entry name" value="rSAM_sf"/>
</dbReference>
<evidence type="ECO:0000256" key="2">
    <source>
        <dbReference type="ARBA" id="ARBA00022723"/>
    </source>
</evidence>
<dbReference type="KEGG" id="sgbi:P3F81_12715"/>
<keyword evidence="1" id="KW-0949">S-adenosyl-L-methionine</keyword>
<dbReference type="SUPFAM" id="SSF102114">
    <property type="entry name" value="Radical SAM enzymes"/>
    <property type="match status" value="1"/>
</dbReference>
<gene>
    <name evidence="6" type="primary">hutW</name>
    <name evidence="6" type="ORF">P3F81_12715</name>
</gene>
<evidence type="ECO:0000256" key="4">
    <source>
        <dbReference type="ARBA" id="ARBA00023014"/>
    </source>
</evidence>
<evidence type="ECO:0000313" key="7">
    <source>
        <dbReference type="Proteomes" id="UP001243623"/>
    </source>
</evidence>
<keyword evidence="6" id="KW-0489">Methyltransferase</keyword>
<dbReference type="EMBL" id="CP120678">
    <property type="protein sequence ID" value="WIW70722.1"/>
    <property type="molecule type" value="Genomic_DNA"/>
</dbReference>
<dbReference type="GO" id="GO:0006779">
    <property type="term" value="P:porphyrin-containing compound biosynthetic process"/>
    <property type="evidence" value="ECO:0007669"/>
    <property type="project" value="TreeGrafter"/>
</dbReference>
<keyword evidence="4" id="KW-0411">Iron-sulfur</keyword>
<keyword evidence="6" id="KW-0808">Transferase</keyword>
<dbReference type="Proteomes" id="UP001243623">
    <property type="component" value="Chromosome"/>
</dbReference>
<dbReference type="RefSeq" id="WP_309320491.1">
    <property type="nucleotide sequence ID" value="NZ_CP120678.1"/>
</dbReference>
<dbReference type="CDD" id="cd01335">
    <property type="entry name" value="Radical_SAM"/>
    <property type="match status" value="1"/>
</dbReference>
<dbReference type="SFLD" id="SFLDG01065">
    <property type="entry name" value="anaerobic_coproporphyrinogen-I"/>
    <property type="match status" value="1"/>
</dbReference>
<accession>A0A9Y2AI86</accession>
<dbReference type="Gene3D" id="3.20.20.70">
    <property type="entry name" value="Aldolase class I"/>
    <property type="match status" value="1"/>
</dbReference>
<keyword evidence="3" id="KW-0408">Iron</keyword>
<dbReference type="SFLD" id="SFLDG01082">
    <property type="entry name" value="B12-binding_domain_containing"/>
    <property type="match status" value="1"/>
</dbReference>
<dbReference type="GO" id="GO:0046872">
    <property type="term" value="F:metal ion binding"/>
    <property type="evidence" value="ECO:0007669"/>
    <property type="project" value="UniProtKB-KW"/>
</dbReference>
<keyword evidence="7" id="KW-1185">Reference proteome</keyword>
<dbReference type="InterPro" id="IPR007197">
    <property type="entry name" value="rSAM"/>
</dbReference>
<evidence type="ECO:0000259" key="5">
    <source>
        <dbReference type="SMART" id="SM00729"/>
    </source>
</evidence>
<protein>
    <submittedName>
        <fullName evidence="6">Heme anaerobic degradation radical SAM methyltransferase ChuW/HutW</fullName>
    </submittedName>
</protein>
<name>A0A9Y2AI86_9FIRM</name>
<reference evidence="6" key="1">
    <citation type="submission" date="2023-03" db="EMBL/GenBank/DDBJ databases">
        <title>Selenobaculum gbiensis gen. nov. sp. nov., a new bacterium isolated from the gut microbiota of IBD patient.</title>
        <authorList>
            <person name="Yeo S."/>
            <person name="Park H."/>
            <person name="Huh C.S."/>
        </authorList>
    </citation>
    <scope>NUCLEOTIDE SEQUENCE</scope>
    <source>
        <strain evidence="6">ICN-92133</strain>
    </source>
</reference>
<dbReference type="GO" id="GO:0032259">
    <property type="term" value="P:methylation"/>
    <property type="evidence" value="ECO:0007669"/>
    <property type="project" value="UniProtKB-KW"/>
</dbReference>
<dbReference type="AlphaFoldDB" id="A0A9Y2AI86"/>
<organism evidence="6 7">
    <name type="scientific">Selenobaculum gibii</name>
    <dbReference type="NCBI Taxonomy" id="3054208"/>
    <lineage>
        <taxon>Bacteria</taxon>
        <taxon>Bacillati</taxon>
        <taxon>Bacillota</taxon>
        <taxon>Negativicutes</taxon>
        <taxon>Selenomonadales</taxon>
        <taxon>Selenomonadaceae</taxon>
        <taxon>Selenobaculum</taxon>
    </lineage>
</organism>
<dbReference type="Pfam" id="PF04055">
    <property type="entry name" value="Radical_SAM"/>
    <property type="match status" value="1"/>
</dbReference>
<dbReference type="GO" id="GO:0008168">
    <property type="term" value="F:methyltransferase activity"/>
    <property type="evidence" value="ECO:0007669"/>
    <property type="project" value="UniProtKB-KW"/>
</dbReference>
<dbReference type="PANTHER" id="PTHR13932:SF9">
    <property type="entry name" value="COPROPORPHYRINOGEN III OXIDASE"/>
    <property type="match status" value="1"/>
</dbReference>
<dbReference type="GO" id="GO:0051539">
    <property type="term" value="F:4 iron, 4 sulfur cluster binding"/>
    <property type="evidence" value="ECO:0007669"/>
    <property type="project" value="TreeGrafter"/>
</dbReference>
<evidence type="ECO:0000313" key="6">
    <source>
        <dbReference type="EMBL" id="WIW70722.1"/>
    </source>
</evidence>
<dbReference type="InterPro" id="IPR006638">
    <property type="entry name" value="Elp3/MiaA/NifB-like_rSAM"/>
</dbReference>